<evidence type="ECO:0000256" key="1">
    <source>
        <dbReference type="ARBA" id="ARBA00022723"/>
    </source>
</evidence>
<dbReference type="InterPro" id="IPR036864">
    <property type="entry name" value="Zn2-C6_fun-type_DNA-bd_sf"/>
</dbReference>
<dbReference type="Proteomes" id="UP001498476">
    <property type="component" value="Unassembled WGS sequence"/>
</dbReference>
<evidence type="ECO:0000313" key="8">
    <source>
        <dbReference type="EMBL" id="KAK7404075.1"/>
    </source>
</evidence>
<sequence length="180" mass="19834">MQDRVRHVKCDETVPICSKCSHGGYKCEGLPPTINLPQHDTSALTQSPKSPLTLLSSGQDARFFDFFQDCGISMLSNGFGSDIWERVVIQTAHANAGVFRAIVALSMLLEDVSKWQMSWEVSFQAPVNKTTKAALAHYGTPLRQLADHSQSSESAKDGFADVVSAFFASRLDQMARRHKS</sequence>
<accession>A0ABR1GQP4</accession>
<keyword evidence="5" id="KW-0804">Transcription</keyword>
<dbReference type="InterPro" id="IPR052360">
    <property type="entry name" value="Transcr_Regulatory_Proteins"/>
</dbReference>
<evidence type="ECO:0000256" key="5">
    <source>
        <dbReference type="ARBA" id="ARBA00023163"/>
    </source>
</evidence>
<keyword evidence="1" id="KW-0479">Metal-binding</keyword>
<keyword evidence="3" id="KW-0805">Transcription regulation</keyword>
<reference evidence="8 9" key="1">
    <citation type="journal article" date="2025" name="Microbiol. Resour. Announc.">
        <title>Draft genome sequences for Neonectria magnoliae and Neonectria punicea, canker pathogens of Liriodendron tulipifera and Acer saccharum in West Virginia.</title>
        <authorList>
            <person name="Petronek H.M."/>
            <person name="Kasson M.T."/>
            <person name="Metheny A.M."/>
            <person name="Stauder C.M."/>
            <person name="Lovett B."/>
            <person name="Lynch S.C."/>
            <person name="Garnas J.R."/>
            <person name="Kasson L.R."/>
            <person name="Stajich J.E."/>
        </authorList>
    </citation>
    <scope>NUCLEOTIDE SEQUENCE [LARGE SCALE GENOMIC DNA]</scope>
    <source>
        <strain evidence="8 9">NRRL 64653</strain>
    </source>
</reference>
<feature type="domain" description="Zn(2)-C6 fungal-type" evidence="7">
    <location>
        <begin position="4"/>
        <end position="30"/>
    </location>
</feature>
<evidence type="ECO:0000256" key="2">
    <source>
        <dbReference type="ARBA" id="ARBA00022833"/>
    </source>
</evidence>
<dbReference type="InterPro" id="IPR001138">
    <property type="entry name" value="Zn2Cys6_DnaBD"/>
</dbReference>
<keyword evidence="9" id="KW-1185">Reference proteome</keyword>
<dbReference type="PANTHER" id="PTHR36206">
    <property type="entry name" value="ASPERCRYPTIN BIOSYNTHESIS CLUSTER-SPECIFIC TRANSCRIPTION REGULATOR ATNN-RELATED"/>
    <property type="match status" value="1"/>
</dbReference>
<keyword evidence="4" id="KW-0238">DNA-binding</keyword>
<name>A0ABR1GQP4_9HYPO</name>
<keyword evidence="6" id="KW-0539">Nucleus</keyword>
<evidence type="ECO:0000313" key="9">
    <source>
        <dbReference type="Proteomes" id="UP001498476"/>
    </source>
</evidence>
<protein>
    <recommendedName>
        <fullName evidence="7">Zn(2)-C6 fungal-type domain-containing protein</fullName>
    </recommendedName>
</protein>
<gene>
    <name evidence="8" type="ORF">QQX98_010133</name>
</gene>
<dbReference type="SUPFAM" id="SSF57701">
    <property type="entry name" value="Zn2/Cys6 DNA-binding domain"/>
    <property type="match status" value="1"/>
</dbReference>
<proteinExistence type="predicted"/>
<organism evidence="8 9">
    <name type="scientific">Neonectria punicea</name>
    <dbReference type="NCBI Taxonomy" id="979145"/>
    <lineage>
        <taxon>Eukaryota</taxon>
        <taxon>Fungi</taxon>
        <taxon>Dikarya</taxon>
        <taxon>Ascomycota</taxon>
        <taxon>Pezizomycotina</taxon>
        <taxon>Sordariomycetes</taxon>
        <taxon>Hypocreomycetidae</taxon>
        <taxon>Hypocreales</taxon>
        <taxon>Nectriaceae</taxon>
        <taxon>Neonectria</taxon>
    </lineage>
</organism>
<evidence type="ECO:0000256" key="3">
    <source>
        <dbReference type="ARBA" id="ARBA00023015"/>
    </source>
</evidence>
<evidence type="ECO:0000256" key="4">
    <source>
        <dbReference type="ARBA" id="ARBA00023125"/>
    </source>
</evidence>
<dbReference type="Pfam" id="PF00172">
    <property type="entry name" value="Zn_clus"/>
    <property type="match status" value="1"/>
</dbReference>
<comment type="caution">
    <text evidence="8">The sequence shown here is derived from an EMBL/GenBank/DDBJ whole genome shotgun (WGS) entry which is preliminary data.</text>
</comment>
<evidence type="ECO:0000259" key="7">
    <source>
        <dbReference type="Pfam" id="PF00172"/>
    </source>
</evidence>
<dbReference type="EMBL" id="JAZAVJ010000215">
    <property type="protein sequence ID" value="KAK7404075.1"/>
    <property type="molecule type" value="Genomic_DNA"/>
</dbReference>
<evidence type="ECO:0000256" key="6">
    <source>
        <dbReference type="ARBA" id="ARBA00023242"/>
    </source>
</evidence>
<keyword evidence="2" id="KW-0862">Zinc</keyword>
<dbReference type="CDD" id="cd00067">
    <property type="entry name" value="GAL4"/>
    <property type="match status" value="1"/>
</dbReference>
<dbReference type="PANTHER" id="PTHR36206:SF4">
    <property type="entry name" value="HYPOTHETICAL CONSERVED PROTEIN (EUROFUNG)-RELATED"/>
    <property type="match status" value="1"/>
</dbReference>